<keyword evidence="14" id="KW-1185">Reference proteome</keyword>
<dbReference type="STRING" id="857566.A0A1E3PF43"/>
<keyword evidence="9" id="KW-0811">Translocation</keyword>
<dbReference type="Pfam" id="PF11711">
    <property type="entry name" value="Tim54"/>
    <property type="match status" value="1"/>
</dbReference>
<evidence type="ECO:0000256" key="4">
    <source>
        <dbReference type="ARBA" id="ARBA00022448"/>
    </source>
</evidence>
<protein>
    <recommendedName>
        <fullName evidence="3">Mitochondrial import inner membrane translocase subunit TIM54</fullName>
    </recommendedName>
</protein>
<dbReference type="AlphaFoldDB" id="A0A1E3PF43"/>
<dbReference type="EMBL" id="KV454413">
    <property type="protein sequence ID" value="ODQ64033.1"/>
    <property type="molecule type" value="Genomic_DNA"/>
</dbReference>
<evidence type="ECO:0000313" key="14">
    <source>
        <dbReference type="Proteomes" id="UP000095009"/>
    </source>
</evidence>
<evidence type="ECO:0000256" key="3">
    <source>
        <dbReference type="ARBA" id="ARBA00020796"/>
    </source>
</evidence>
<organism evidence="13 14">
    <name type="scientific">Nadsonia fulvescens var. elongata DSM 6958</name>
    <dbReference type="NCBI Taxonomy" id="857566"/>
    <lineage>
        <taxon>Eukaryota</taxon>
        <taxon>Fungi</taxon>
        <taxon>Dikarya</taxon>
        <taxon>Ascomycota</taxon>
        <taxon>Saccharomycotina</taxon>
        <taxon>Dipodascomycetes</taxon>
        <taxon>Dipodascales</taxon>
        <taxon>Dipodascales incertae sedis</taxon>
        <taxon>Nadsonia</taxon>
    </lineage>
</organism>
<dbReference type="PANTHER" id="PTHR12358:SF101">
    <property type="entry name" value="MITOCHONDRIAL IMPORT INNER MEMBRANE TRANSLOCASE SUBUNIT TIM54"/>
    <property type="match status" value="1"/>
</dbReference>
<keyword evidence="6" id="KW-0999">Mitochondrion inner membrane</keyword>
<dbReference type="InterPro" id="IPR050187">
    <property type="entry name" value="Lipid_Phosphate_FormReg"/>
</dbReference>
<evidence type="ECO:0000313" key="13">
    <source>
        <dbReference type="EMBL" id="ODQ64033.1"/>
    </source>
</evidence>
<feature type="compositionally biased region" description="Low complexity" evidence="12">
    <location>
        <begin position="282"/>
        <end position="293"/>
    </location>
</feature>
<dbReference type="GO" id="GO:0015031">
    <property type="term" value="P:protein transport"/>
    <property type="evidence" value="ECO:0007669"/>
    <property type="project" value="UniProtKB-KW"/>
</dbReference>
<evidence type="ECO:0000256" key="2">
    <source>
        <dbReference type="ARBA" id="ARBA00006355"/>
    </source>
</evidence>
<evidence type="ECO:0000256" key="9">
    <source>
        <dbReference type="ARBA" id="ARBA00023010"/>
    </source>
</evidence>
<reference evidence="13 14" key="1">
    <citation type="journal article" date="2016" name="Proc. Natl. Acad. Sci. U.S.A.">
        <title>Comparative genomics of biotechnologically important yeasts.</title>
        <authorList>
            <person name="Riley R."/>
            <person name="Haridas S."/>
            <person name="Wolfe K.H."/>
            <person name="Lopes M.R."/>
            <person name="Hittinger C.T."/>
            <person name="Goeker M."/>
            <person name="Salamov A.A."/>
            <person name="Wisecaver J.H."/>
            <person name="Long T.M."/>
            <person name="Calvey C.H."/>
            <person name="Aerts A.L."/>
            <person name="Barry K.W."/>
            <person name="Choi C."/>
            <person name="Clum A."/>
            <person name="Coughlan A.Y."/>
            <person name="Deshpande S."/>
            <person name="Douglass A.P."/>
            <person name="Hanson S.J."/>
            <person name="Klenk H.-P."/>
            <person name="LaButti K.M."/>
            <person name="Lapidus A."/>
            <person name="Lindquist E.A."/>
            <person name="Lipzen A.M."/>
            <person name="Meier-Kolthoff J.P."/>
            <person name="Ohm R.A."/>
            <person name="Otillar R.P."/>
            <person name="Pangilinan J.L."/>
            <person name="Peng Y."/>
            <person name="Rokas A."/>
            <person name="Rosa C.A."/>
            <person name="Scheuner C."/>
            <person name="Sibirny A.A."/>
            <person name="Slot J.C."/>
            <person name="Stielow J.B."/>
            <person name="Sun H."/>
            <person name="Kurtzman C.P."/>
            <person name="Blackwell M."/>
            <person name="Grigoriev I.V."/>
            <person name="Jeffries T.W."/>
        </authorList>
    </citation>
    <scope>NUCLEOTIDE SEQUENCE [LARGE SCALE GENOMIC DNA]</scope>
    <source>
        <strain evidence="13 14">DSM 6958</strain>
    </source>
</reference>
<dbReference type="Proteomes" id="UP000095009">
    <property type="component" value="Unassembled WGS sequence"/>
</dbReference>
<evidence type="ECO:0000256" key="12">
    <source>
        <dbReference type="SAM" id="MobiDB-lite"/>
    </source>
</evidence>
<keyword evidence="11" id="KW-0472">Membrane</keyword>
<dbReference type="PANTHER" id="PTHR12358">
    <property type="entry name" value="SPHINGOSINE KINASE"/>
    <property type="match status" value="1"/>
</dbReference>
<keyword evidence="5" id="KW-0812">Transmembrane</keyword>
<evidence type="ECO:0000256" key="5">
    <source>
        <dbReference type="ARBA" id="ARBA00022692"/>
    </source>
</evidence>
<feature type="compositionally biased region" description="Low complexity" evidence="12">
    <location>
        <begin position="11"/>
        <end position="32"/>
    </location>
</feature>
<feature type="region of interest" description="Disordered" evidence="12">
    <location>
        <begin position="1"/>
        <end position="42"/>
    </location>
</feature>
<dbReference type="OrthoDB" id="5598305at2759"/>
<keyword evidence="8" id="KW-1133">Transmembrane helix</keyword>
<evidence type="ECO:0000256" key="6">
    <source>
        <dbReference type="ARBA" id="ARBA00022792"/>
    </source>
</evidence>
<feature type="region of interest" description="Disordered" evidence="12">
    <location>
        <begin position="282"/>
        <end position="301"/>
    </location>
</feature>
<comment type="similarity">
    <text evidence="2">Belongs to the TIM54 family.</text>
</comment>
<keyword evidence="4" id="KW-0813">Transport</keyword>
<keyword evidence="10" id="KW-0496">Mitochondrion</keyword>
<keyword evidence="7" id="KW-0653">Protein transport</keyword>
<gene>
    <name evidence="13" type="ORF">NADFUDRAFT_84065</name>
</gene>
<evidence type="ECO:0000256" key="7">
    <source>
        <dbReference type="ARBA" id="ARBA00022927"/>
    </source>
</evidence>
<accession>A0A1E3PF43</accession>
<proteinExistence type="inferred from homology"/>
<sequence>MSTPTPSEKGPTAVPPASTTSATPVSAKTATPEVKPKPKGYTNPAFQAMGIPRLRIPSRNWCIFWGVIGTVSGLIIYDRRERKVRKQFWKDQVKYLYDLPLDVNKSTRKVTVFVTPPPGDYLDHSMEHFQNYVKPYLTASATDFELVTEARQGEIRYRVAEALRNKRRELLGLAIVTPVYDSDKSKAELEKDELEQKIAKKIIRDETGGVICIGRGAYKEYMNGLHEGLLGPLEDPNAAAPPTPVTETLVEKSAVTPTSDKENTKQAAEIIPVETVQSVVKATETSTSSASAETDFEEFPDRDEDLKDVLGQLPTPEEQAKIDKAIADESRISPSQGESEADKKKKKWVIPKPYITADKYHEASLPAEFEGSDAETLKKVFGITPIAVIPHRHILGFLNTPIRTVRFFTRRNLAEDLGEMSANVVLNNTRPFDLEKDTALGLDEELHDWPKKWKATGAEKQSEWMREFLVDPKIASKLSVYQAGFLNASAKTTKNEKIVEITDKN</sequence>
<evidence type="ECO:0000256" key="1">
    <source>
        <dbReference type="ARBA" id="ARBA00004434"/>
    </source>
</evidence>
<dbReference type="InterPro" id="IPR021056">
    <property type="entry name" value="Mt_import_IM_translocase_Tim54"/>
</dbReference>
<comment type="subcellular location">
    <subcellularLocation>
        <location evidence="1">Mitochondrion inner membrane</location>
        <topology evidence="1">Single-pass membrane protein</topology>
    </subcellularLocation>
</comment>
<evidence type="ECO:0000256" key="11">
    <source>
        <dbReference type="ARBA" id="ARBA00023136"/>
    </source>
</evidence>
<dbReference type="GO" id="GO:0005743">
    <property type="term" value="C:mitochondrial inner membrane"/>
    <property type="evidence" value="ECO:0007669"/>
    <property type="project" value="UniProtKB-SubCell"/>
</dbReference>
<name>A0A1E3PF43_9ASCO</name>
<evidence type="ECO:0000256" key="10">
    <source>
        <dbReference type="ARBA" id="ARBA00023128"/>
    </source>
</evidence>
<evidence type="ECO:0000256" key="8">
    <source>
        <dbReference type="ARBA" id="ARBA00022989"/>
    </source>
</evidence>